<evidence type="ECO:0000256" key="6">
    <source>
        <dbReference type="ARBA" id="ARBA00022989"/>
    </source>
</evidence>
<comment type="subcellular location">
    <subcellularLocation>
        <location evidence="1">Membrane</location>
        <topology evidence="1">Single-pass membrane protein</topology>
    </subcellularLocation>
</comment>
<dbReference type="PANTHER" id="PTHR21461">
    <property type="entry name" value="GLYCOSYLTRANSFERASE FAMILY 92 PROTEIN"/>
    <property type="match status" value="1"/>
</dbReference>
<sequence>MTRLVESESNMSDSWKAPTGMDYLIFSAYTDLRPEVILDKVPEAKNENTWAMVRIIGIVPVKSKNLPTRCLYKFSSSFWTSNAKNSIILESPAIAVDIVADIENFGMSYSAAFILCKLIKSNDESLPTQVTFLMSDEELFEKSDPKINFVSIKYATRTSSSYQKRFMAVCVPSLHHNYDKYLNLIEFIEFYRMMGVNHFTFYNTSVTKEVSYVLAYYRDEGFITVLPWKIPSKYEFERDLRYNGIFAALNDCLYRSSMIEDYKYIANVDLDEFIVPRKYENYQNMMRQLDPESDDQNAVFIFRNKFFYLMNKDNPVRITSQDYPKLLLETKILRWSRINEAYDRSKYITRGLDTIELGNHKVIKTRKTSTILSSEFKELIVEPEIAGLHHYRYCEVNELVCYLRGTELDKSALKHVLPLGKRVNAIYNKLFHQLKK</sequence>
<evidence type="ECO:0000256" key="4">
    <source>
        <dbReference type="ARBA" id="ARBA00022679"/>
    </source>
</evidence>
<accession>A0ABD2WJB9</accession>
<keyword evidence="7" id="KW-0472">Membrane</keyword>
<evidence type="ECO:0000313" key="9">
    <source>
        <dbReference type="EMBL" id="KAL3392814.1"/>
    </source>
</evidence>
<keyword evidence="3 8" id="KW-0328">Glycosyltransferase</keyword>
<name>A0ABD2WJB9_9HYME</name>
<keyword evidence="10" id="KW-1185">Reference proteome</keyword>
<reference evidence="9 10" key="1">
    <citation type="journal article" date="2024" name="bioRxiv">
        <title>A reference genome for Trichogramma kaykai: A tiny desert-dwelling parasitoid wasp with competing sex-ratio distorters.</title>
        <authorList>
            <person name="Culotta J."/>
            <person name="Lindsey A.R."/>
        </authorList>
    </citation>
    <scope>NUCLEOTIDE SEQUENCE [LARGE SCALE GENOMIC DNA]</scope>
    <source>
        <strain evidence="9 10">KSX58</strain>
    </source>
</reference>
<evidence type="ECO:0000256" key="1">
    <source>
        <dbReference type="ARBA" id="ARBA00004167"/>
    </source>
</evidence>
<gene>
    <name evidence="9" type="ORF">TKK_012530</name>
</gene>
<evidence type="ECO:0000256" key="2">
    <source>
        <dbReference type="ARBA" id="ARBA00007647"/>
    </source>
</evidence>
<dbReference type="EMBL" id="JBJJXI010000101">
    <property type="protein sequence ID" value="KAL3392814.1"/>
    <property type="molecule type" value="Genomic_DNA"/>
</dbReference>
<keyword evidence="6" id="KW-1133">Transmembrane helix</keyword>
<keyword evidence="4 8" id="KW-0808">Transferase</keyword>
<evidence type="ECO:0000256" key="5">
    <source>
        <dbReference type="ARBA" id="ARBA00022692"/>
    </source>
</evidence>
<evidence type="ECO:0000256" key="7">
    <source>
        <dbReference type="ARBA" id="ARBA00023136"/>
    </source>
</evidence>
<keyword evidence="5" id="KW-0812">Transmembrane</keyword>
<protein>
    <recommendedName>
        <fullName evidence="8">Glycosyltransferase family 92 protein</fullName>
        <ecNumber evidence="8">2.4.1.-</ecNumber>
    </recommendedName>
</protein>
<evidence type="ECO:0000256" key="8">
    <source>
        <dbReference type="RuleBase" id="RU366017"/>
    </source>
</evidence>
<comment type="caution">
    <text evidence="9">The sequence shown here is derived from an EMBL/GenBank/DDBJ whole genome shotgun (WGS) entry which is preliminary data.</text>
</comment>
<dbReference type="GO" id="GO:0016020">
    <property type="term" value="C:membrane"/>
    <property type="evidence" value="ECO:0007669"/>
    <property type="project" value="UniProtKB-SubCell"/>
</dbReference>
<dbReference type="InterPro" id="IPR008166">
    <property type="entry name" value="Glyco_transf_92"/>
</dbReference>
<dbReference type="EC" id="2.4.1.-" evidence="8"/>
<proteinExistence type="inferred from homology"/>
<dbReference type="GO" id="GO:0016757">
    <property type="term" value="F:glycosyltransferase activity"/>
    <property type="evidence" value="ECO:0007669"/>
    <property type="project" value="UniProtKB-UniRule"/>
</dbReference>
<dbReference type="Proteomes" id="UP001627154">
    <property type="component" value="Unassembled WGS sequence"/>
</dbReference>
<comment type="similarity">
    <text evidence="2 8">Belongs to the glycosyltransferase 92 family.</text>
</comment>
<dbReference type="AlphaFoldDB" id="A0ABD2WJB9"/>
<evidence type="ECO:0000313" key="10">
    <source>
        <dbReference type="Proteomes" id="UP001627154"/>
    </source>
</evidence>
<organism evidence="9 10">
    <name type="scientific">Trichogramma kaykai</name>
    <dbReference type="NCBI Taxonomy" id="54128"/>
    <lineage>
        <taxon>Eukaryota</taxon>
        <taxon>Metazoa</taxon>
        <taxon>Ecdysozoa</taxon>
        <taxon>Arthropoda</taxon>
        <taxon>Hexapoda</taxon>
        <taxon>Insecta</taxon>
        <taxon>Pterygota</taxon>
        <taxon>Neoptera</taxon>
        <taxon>Endopterygota</taxon>
        <taxon>Hymenoptera</taxon>
        <taxon>Apocrita</taxon>
        <taxon>Proctotrupomorpha</taxon>
        <taxon>Chalcidoidea</taxon>
        <taxon>Trichogrammatidae</taxon>
        <taxon>Trichogramma</taxon>
    </lineage>
</organism>
<dbReference type="PANTHER" id="PTHR21461:SF1">
    <property type="entry name" value="GLYCOSYLTRANSFERASE FAMILY 92 PROTEIN"/>
    <property type="match status" value="1"/>
</dbReference>
<dbReference type="Pfam" id="PF01697">
    <property type="entry name" value="Glyco_transf_92"/>
    <property type="match status" value="1"/>
</dbReference>
<evidence type="ECO:0000256" key="3">
    <source>
        <dbReference type="ARBA" id="ARBA00022676"/>
    </source>
</evidence>